<dbReference type="InterPro" id="IPR036890">
    <property type="entry name" value="HATPase_C_sf"/>
</dbReference>
<evidence type="ECO:0000256" key="2">
    <source>
        <dbReference type="ARBA" id="ARBA00004370"/>
    </source>
</evidence>
<organism evidence="13 14">
    <name type="scientific">Flavobacterium cucumis</name>
    <dbReference type="NCBI Taxonomy" id="416016"/>
    <lineage>
        <taxon>Bacteria</taxon>
        <taxon>Pseudomonadati</taxon>
        <taxon>Bacteroidota</taxon>
        <taxon>Flavobacteriia</taxon>
        <taxon>Flavobacteriales</taxon>
        <taxon>Flavobacteriaceae</taxon>
        <taxon>Flavobacterium</taxon>
    </lineage>
</organism>
<keyword evidence="9" id="KW-0902">Two-component regulatory system</keyword>
<feature type="domain" description="HAMP" evidence="12">
    <location>
        <begin position="215"/>
        <end position="268"/>
    </location>
</feature>
<feature type="transmembrane region" description="Helical" evidence="10">
    <location>
        <begin position="198"/>
        <end position="217"/>
    </location>
</feature>
<dbReference type="SMART" id="SM00304">
    <property type="entry name" value="HAMP"/>
    <property type="match status" value="1"/>
</dbReference>
<dbReference type="Gene3D" id="3.30.565.10">
    <property type="entry name" value="Histidine kinase-like ATPase, C-terminal domain"/>
    <property type="match status" value="1"/>
</dbReference>
<dbReference type="InterPro" id="IPR003661">
    <property type="entry name" value="HisK_dim/P_dom"/>
</dbReference>
<evidence type="ECO:0000256" key="5">
    <source>
        <dbReference type="ARBA" id="ARBA00022679"/>
    </source>
</evidence>
<evidence type="ECO:0000256" key="7">
    <source>
        <dbReference type="ARBA" id="ARBA00022777"/>
    </source>
</evidence>
<dbReference type="InterPro" id="IPR003660">
    <property type="entry name" value="HAMP_dom"/>
</dbReference>
<keyword evidence="6" id="KW-0547">Nucleotide-binding</keyword>
<dbReference type="GO" id="GO:0016020">
    <property type="term" value="C:membrane"/>
    <property type="evidence" value="ECO:0007669"/>
    <property type="project" value="UniProtKB-SubCell"/>
</dbReference>
<keyword evidence="10" id="KW-1133">Transmembrane helix</keyword>
<accession>A0A1M7ZU23</accession>
<feature type="transmembrane region" description="Helical" evidence="10">
    <location>
        <begin position="16"/>
        <end position="37"/>
    </location>
</feature>
<keyword evidence="10" id="KW-0472">Membrane</keyword>
<feature type="domain" description="Histidine kinase" evidence="11">
    <location>
        <begin position="285"/>
        <end position="494"/>
    </location>
</feature>
<dbReference type="Pfam" id="PF00512">
    <property type="entry name" value="HisKA"/>
    <property type="match status" value="1"/>
</dbReference>
<evidence type="ECO:0000256" key="1">
    <source>
        <dbReference type="ARBA" id="ARBA00000085"/>
    </source>
</evidence>
<dbReference type="PANTHER" id="PTHR43065:SF46">
    <property type="entry name" value="C4-DICARBOXYLATE TRANSPORT SENSOR PROTEIN DCTB"/>
    <property type="match status" value="1"/>
</dbReference>
<evidence type="ECO:0000313" key="14">
    <source>
        <dbReference type="Proteomes" id="UP000184611"/>
    </source>
</evidence>
<dbReference type="PRINTS" id="PR00344">
    <property type="entry name" value="BCTRLSENSOR"/>
</dbReference>
<dbReference type="InterPro" id="IPR036097">
    <property type="entry name" value="HisK_dim/P_sf"/>
</dbReference>
<comment type="subcellular location">
    <subcellularLocation>
        <location evidence="2">Membrane</location>
    </subcellularLocation>
</comment>
<gene>
    <name evidence="13" type="ORF">SAMN05443547_0699</name>
</gene>
<name>A0A1M7ZU23_9FLAO</name>
<keyword evidence="10" id="KW-0812">Transmembrane</keyword>
<dbReference type="CDD" id="cd00082">
    <property type="entry name" value="HisKA"/>
    <property type="match status" value="1"/>
</dbReference>
<dbReference type="EMBL" id="FRYK01000001">
    <property type="protein sequence ID" value="SHO72368.1"/>
    <property type="molecule type" value="Genomic_DNA"/>
</dbReference>
<dbReference type="SUPFAM" id="SSF55874">
    <property type="entry name" value="ATPase domain of HSP90 chaperone/DNA topoisomerase II/histidine kinase"/>
    <property type="match status" value="1"/>
</dbReference>
<evidence type="ECO:0000256" key="6">
    <source>
        <dbReference type="ARBA" id="ARBA00022741"/>
    </source>
</evidence>
<dbReference type="Pfam" id="PF00672">
    <property type="entry name" value="HAMP"/>
    <property type="match status" value="1"/>
</dbReference>
<evidence type="ECO:0000256" key="8">
    <source>
        <dbReference type="ARBA" id="ARBA00022840"/>
    </source>
</evidence>
<dbReference type="GO" id="GO:0000155">
    <property type="term" value="F:phosphorelay sensor kinase activity"/>
    <property type="evidence" value="ECO:0007669"/>
    <property type="project" value="InterPro"/>
</dbReference>
<dbReference type="SMART" id="SM00387">
    <property type="entry name" value="HATPase_c"/>
    <property type="match status" value="1"/>
</dbReference>
<dbReference type="GO" id="GO:0005524">
    <property type="term" value="F:ATP binding"/>
    <property type="evidence" value="ECO:0007669"/>
    <property type="project" value="UniProtKB-KW"/>
</dbReference>
<evidence type="ECO:0000256" key="9">
    <source>
        <dbReference type="ARBA" id="ARBA00023012"/>
    </source>
</evidence>
<dbReference type="AlphaFoldDB" id="A0A1M7ZU23"/>
<dbReference type="InterPro" id="IPR004358">
    <property type="entry name" value="Sig_transdc_His_kin-like_C"/>
</dbReference>
<dbReference type="PROSITE" id="PS50109">
    <property type="entry name" value="HIS_KIN"/>
    <property type="match status" value="1"/>
</dbReference>
<dbReference type="InterPro" id="IPR005467">
    <property type="entry name" value="His_kinase_dom"/>
</dbReference>
<protein>
    <recommendedName>
        <fullName evidence="3">histidine kinase</fullName>
        <ecNumber evidence="3">2.7.13.3</ecNumber>
    </recommendedName>
</protein>
<sequence length="494" mass="57243">MDRILNFKNLSLRVRIFLSMIFLTLIASILIATVSIYQFRKEAREYHQDRLERKETAIAEHINYVLFTDNAKNYYYPLTPENIPLIFKDKIYEISDVHSMEINFFDLKGNLLISSKAIFKLDADKPKINPSTLKIIQSSLEKRYVEFSNVDGKTYRSSYSYLKDNKFKPLAILNLPYEEDTEFYDNELQNFLIRFGQVYTFMFFIAIVLSYFLSSYITKSLKIISDKMQETQLNQLNEKIVIEDGSKEINLLIRSYNNMVDKLEESATILAQSEREQAWREMAKQVAHEIKNPLTPMRLTVQSFQRKFNPNDPEISKKLDDYTKTILQQIDTMTAVAGAFSNFATMPAQQNETLNVVRIVKMALEIFNEDYIQFSALEEEIIAKLDRTQLIRVITNLVKNAIQAIPEEQVNKLIFVTVFRQGDDVKIAVKDNGKGISKENQERVFEPKFTTKSSGMGLGLAIIKNIIENYNGTITFETELNVGTEFLVSFPINK</sequence>
<dbReference type="SMART" id="SM00388">
    <property type="entry name" value="HisKA"/>
    <property type="match status" value="1"/>
</dbReference>
<proteinExistence type="predicted"/>
<dbReference type="STRING" id="416016.SAMN05443547_0699"/>
<keyword evidence="14" id="KW-1185">Reference proteome</keyword>
<dbReference type="EC" id="2.7.13.3" evidence="3"/>
<evidence type="ECO:0000313" key="13">
    <source>
        <dbReference type="EMBL" id="SHO72368.1"/>
    </source>
</evidence>
<keyword evidence="7 13" id="KW-0418">Kinase</keyword>
<evidence type="ECO:0000259" key="11">
    <source>
        <dbReference type="PROSITE" id="PS50109"/>
    </source>
</evidence>
<dbReference type="Gene3D" id="1.10.287.130">
    <property type="match status" value="1"/>
</dbReference>
<dbReference type="SUPFAM" id="SSF47384">
    <property type="entry name" value="Homodimeric domain of signal transducing histidine kinase"/>
    <property type="match status" value="1"/>
</dbReference>
<evidence type="ECO:0000256" key="4">
    <source>
        <dbReference type="ARBA" id="ARBA00022553"/>
    </source>
</evidence>
<keyword evidence="8" id="KW-0067">ATP-binding</keyword>
<evidence type="ECO:0000256" key="10">
    <source>
        <dbReference type="SAM" id="Phobius"/>
    </source>
</evidence>
<dbReference type="PROSITE" id="PS50885">
    <property type="entry name" value="HAMP"/>
    <property type="match status" value="1"/>
</dbReference>
<dbReference type="InterPro" id="IPR003594">
    <property type="entry name" value="HATPase_dom"/>
</dbReference>
<comment type="catalytic activity">
    <reaction evidence="1">
        <text>ATP + protein L-histidine = ADP + protein N-phospho-L-histidine.</text>
        <dbReference type="EC" id="2.7.13.3"/>
    </reaction>
</comment>
<keyword evidence="4" id="KW-0597">Phosphoprotein</keyword>
<dbReference type="Proteomes" id="UP000184611">
    <property type="component" value="Unassembled WGS sequence"/>
</dbReference>
<keyword evidence="5" id="KW-0808">Transferase</keyword>
<dbReference type="Pfam" id="PF02518">
    <property type="entry name" value="HATPase_c"/>
    <property type="match status" value="1"/>
</dbReference>
<reference evidence="14" key="1">
    <citation type="submission" date="2016-12" db="EMBL/GenBank/DDBJ databases">
        <authorList>
            <person name="Varghese N."/>
            <person name="Submissions S."/>
        </authorList>
    </citation>
    <scope>NUCLEOTIDE SEQUENCE [LARGE SCALE GENOMIC DNA]</scope>
    <source>
        <strain evidence="14">DSM 18830</strain>
    </source>
</reference>
<dbReference type="PANTHER" id="PTHR43065">
    <property type="entry name" value="SENSOR HISTIDINE KINASE"/>
    <property type="match status" value="1"/>
</dbReference>
<evidence type="ECO:0000259" key="12">
    <source>
        <dbReference type="PROSITE" id="PS50885"/>
    </source>
</evidence>
<dbReference type="Gene3D" id="6.10.340.10">
    <property type="match status" value="1"/>
</dbReference>
<evidence type="ECO:0000256" key="3">
    <source>
        <dbReference type="ARBA" id="ARBA00012438"/>
    </source>
</evidence>